<dbReference type="RefSeq" id="WP_218325687.1">
    <property type="nucleotide sequence ID" value="NZ_JAHUZB010000003.1"/>
</dbReference>
<dbReference type="Pfam" id="PF21805">
    <property type="entry name" value="Imm5_like"/>
    <property type="match status" value="1"/>
</dbReference>
<evidence type="ECO:0000259" key="1">
    <source>
        <dbReference type="Pfam" id="PF21805"/>
    </source>
</evidence>
<reference evidence="2 3" key="1">
    <citation type="submission" date="2021-06" db="EMBL/GenBank/DDBJ databases">
        <title>Enterococcus alishanensis sp. nov., a novel lactic acid bacterium isolated from fresh coffee beans.</title>
        <authorList>
            <person name="Chen Y.-S."/>
        </authorList>
    </citation>
    <scope>NUCLEOTIDE SEQUENCE [LARGE SCALE GENOMIC DNA]</scope>
    <source>
        <strain evidence="2 3">ALS3</strain>
    </source>
</reference>
<gene>
    <name evidence="2" type="ORF">KUA55_08050</name>
</gene>
<keyword evidence="3" id="KW-1185">Reference proteome</keyword>
<sequence>MKPEIYSWNLHEQSLMGQAKFPSQPKIKIFDHSELRADLERQLELLSHKELAEWALVNAQPFLVYLNAPRISDPRIQQAIDAFQQKIAGEISAYEFRQAGFLANQIAKESKTPIEKYAARVFAQAIATAHMRGHALVSADYSVKVFNLLFPDNQTEVLKLRQKQIKTAQQKGEENR</sequence>
<accession>A0ABS6TCK6</accession>
<dbReference type="InterPro" id="IPR048667">
    <property type="entry name" value="Imm5-like"/>
</dbReference>
<dbReference type="EMBL" id="JAHUZB010000003">
    <property type="protein sequence ID" value="MBV7390628.1"/>
    <property type="molecule type" value="Genomic_DNA"/>
</dbReference>
<evidence type="ECO:0000313" key="3">
    <source>
        <dbReference type="Proteomes" id="UP000774130"/>
    </source>
</evidence>
<protein>
    <recommendedName>
        <fullName evidence="1">Imm-5-like domain-containing protein</fullName>
    </recommendedName>
</protein>
<comment type="caution">
    <text evidence="2">The sequence shown here is derived from an EMBL/GenBank/DDBJ whole genome shotgun (WGS) entry which is preliminary data.</text>
</comment>
<feature type="domain" description="Imm-5-like" evidence="1">
    <location>
        <begin position="42"/>
        <end position="170"/>
    </location>
</feature>
<proteinExistence type="predicted"/>
<name>A0ABS6TCK6_9ENTE</name>
<dbReference type="Proteomes" id="UP000774130">
    <property type="component" value="Unassembled WGS sequence"/>
</dbReference>
<evidence type="ECO:0000313" key="2">
    <source>
        <dbReference type="EMBL" id="MBV7390628.1"/>
    </source>
</evidence>
<organism evidence="2 3">
    <name type="scientific">Enterococcus alishanensis</name>
    <dbReference type="NCBI Taxonomy" id="1303817"/>
    <lineage>
        <taxon>Bacteria</taxon>
        <taxon>Bacillati</taxon>
        <taxon>Bacillota</taxon>
        <taxon>Bacilli</taxon>
        <taxon>Lactobacillales</taxon>
        <taxon>Enterococcaceae</taxon>
        <taxon>Enterococcus</taxon>
    </lineage>
</organism>